<dbReference type="AlphaFoldDB" id="A0A250XU32"/>
<dbReference type="EMBL" id="BEGY01000307">
    <property type="protein sequence ID" value="GAX86442.1"/>
    <property type="molecule type" value="Genomic_DNA"/>
</dbReference>
<accession>A0A250XU32</accession>
<reference evidence="1 2" key="1">
    <citation type="submission" date="2017-08" db="EMBL/GenBank/DDBJ databases">
        <title>Acidophilic green algal genome provides insights into adaptation to an acidic environment.</title>
        <authorList>
            <person name="Hirooka S."/>
            <person name="Hirose Y."/>
            <person name="Kanesaki Y."/>
            <person name="Higuchi S."/>
            <person name="Fujiwara T."/>
            <person name="Onuma R."/>
            <person name="Era A."/>
            <person name="Ohbayashi R."/>
            <person name="Uzuka A."/>
            <person name="Nozaki H."/>
            <person name="Yoshikawa H."/>
            <person name="Miyagishima S.Y."/>
        </authorList>
    </citation>
    <scope>NUCLEOTIDE SEQUENCE [LARGE SCALE GENOMIC DNA]</scope>
    <source>
        <strain evidence="1 2">NIES-2499</strain>
    </source>
</reference>
<keyword evidence="2" id="KW-1185">Reference proteome</keyword>
<comment type="caution">
    <text evidence="1">The sequence shown here is derived from an EMBL/GenBank/DDBJ whole genome shotgun (WGS) entry which is preliminary data.</text>
</comment>
<evidence type="ECO:0000313" key="1">
    <source>
        <dbReference type="EMBL" id="GAX86442.1"/>
    </source>
</evidence>
<gene>
    <name evidence="1" type="ORF">CEUSTIGMA_g13852.t1</name>
</gene>
<protein>
    <submittedName>
        <fullName evidence="1">Uncharacterized protein</fullName>
    </submittedName>
</protein>
<dbReference type="Proteomes" id="UP000232323">
    <property type="component" value="Unassembled WGS sequence"/>
</dbReference>
<evidence type="ECO:0000313" key="2">
    <source>
        <dbReference type="Proteomes" id="UP000232323"/>
    </source>
</evidence>
<proteinExistence type="predicted"/>
<sequence>MRSTRRTRNTRKGRNFEDNNTRLRTNVKAVGRFTKRGRADSNITANHEVRKRAKGTDTMEDVAEVATKEATHDFGYSLRELKTASSFVKEKFLEASGVLMIPSTFTSRLQQCCRAHGTKPGGIMMVPSCEETLSEMWVQQKVRPLIDKLVRQGQTETYEYE</sequence>
<name>A0A250XU32_9CHLO</name>
<organism evidence="1 2">
    <name type="scientific">Chlamydomonas eustigma</name>
    <dbReference type="NCBI Taxonomy" id="1157962"/>
    <lineage>
        <taxon>Eukaryota</taxon>
        <taxon>Viridiplantae</taxon>
        <taxon>Chlorophyta</taxon>
        <taxon>core chlorophytes</taxon>
        <taxon>Chlorophyceae</taxon>
        <taxon>CS clade</taxon>
        <taxon>Chlamydomonadales</taxon>
        <taxon>Chlamydomonadaceae</taxon>
        <taxon>Chlamydomonas</taxon>
    </lineage>
</organism>